<protein>
    <submittedName>
        <fullName evidence="2">Uncharacterized protein</fullName>
    </submittedName>
</protein>
<dbReference type="AlphaFoldDB" id="A0A2P2FGG4"/>
<evidence type="ECO:0000256" key="1">
    <source>
        <dbReference type="SAM" id="MobiDB-lite"/>
    </source>
</evidence>
<dbReference type="InterPro" id="IPR029058">
    <property type="entry name" value="AB_hydrolase_fold"/>
</dbReference>
<dbReference type="SUPFAM" id="SSF53474">
    <property type="entry name" value="alpha/beta-Hydrolases"/>
    <property type="match status" value="1"/>
</dbReference>
<sequence>MFGTSFGGAIALQLAISDPGVVQTLTLGAAVAQVRLSAGSAAGDLTALPPDQRTAKMLDFVLSEQGQAAADLVTETPRGPGAPPPRRKTPAD</sequence>
<evidence type="ECO:0000313" key="2">
    <source>
        <dbReference type="EMBL" id="KFU75817.1"/>
    </source>
</evidence>
<name>A0A2P2FGG4_AMYLU</name>
<evidence type="ECO:0000313" key="3">
    <source>
        <dbReference type="Proteomes" id="UP000256220"/>
    </source>
</evidence>
<feature type="region of interest" description="Disordered" evidence="1">
    <location>
        <begin position="69"/>
        <end position="92"/>
    </location>
</feature>
<organism evidence="2 3">
    <name type="scientific">Amycolatopsis lurida NRRL 2430</name>
    <dbReference type="NCBI Taxonomy" id="1460371"/>
    <lineage>
        <taxon>Bacteria</taxon>
        <taxon>Bacillati</taxon>
        <taxon>Actinomycetota</taxon>
        <taxon>Actinomycetes</taxon>
        <taxon>Pseudonocardiales</taxon>
        <taxon>Pseudonocardiaceae</taxon>
        <taxon>Amycolatopsis</taxon>
    </lineage>
</organism>
<comment type="caution">
    <text evidence="2">The sequence shown here is derived from an EMBL/GenBank/DDBJ whole genome shotgun (WGS) entry which is preliminary data.</text>
</comment>
<reference evidence="2 3" key="1">
    <citation type="journal article" date="2014" name="Genome Announc.">
        <title>Draft Genome Sequence of Amycolatopsis lurida NRRL 2430, Producer of the Glycopeptide Family Antibiotic Ristocetin.</title>
        <authorList>
            <person name="Kwun M.J."/>
            <person name="Hong H.J."/>
        </authorList>
    </citation>
    <scope>NUCLEOTIDE SEQUENCE [LARGE SCALE GENOMIC DNA]</scope>
    <source>
        <strain evidence="2 3">NRRL 2430</strain>
    </source>
</reference>
<dbReference type="Gene3D" id="3.40.50.1820">
    <property type="entry name" value="alpha/beta hydrolase"/>
    <property type="match status" value="1"/>
</dbReference>
<gene>
    <name evidence="2" type="ORF">BB31_39130</name>
</gene>
<accession>A0A2P2FGG4</accession>
<proteinExistence type="predicted"/>
<dbReference type="EMBL" id="JFBM01000054">
    <property type="protein sequence ID" value="KFU75817.1"/>
    <property type="molecule type" value="Genomic_DNA"/>
</dbReference>
<dbReference type="Proteomes" id="UP000256220">
    <property type="component" value="Unassembled WGS sequence"/>
</dbReference>
<keyword evidence="3" id="KW-1185">Reference proteome</keyword>